<dbReference type="EMBL" id="CP029287">
    <property type="protein sequence ID" value="AWR98687.1"/>
    <property type="molecule type" value="Genomic_DNA"/>
</dbReference>
<accession>A0A2U9IRT0</accession>
<protein>
    <submittedName>
        <fullName evidence="1">Uncharacterized protein</fullName>
    </submittedName>
</protein>
<dbReference type="Proteomes" id="UP000247586">
    <property type="component" value="Chromosome"/>
</dbReference>
<keyword evidence="2" id="KW-1185">Reference proteome</keyword>
<gene>
    <name evidence="1" type="ORF">DFR87_02050</name>
</gene>
<name>A0A2U9IRT0_9CREN</name>
<evidence type="ECO:0000313" key="1">
    <source>
        <dbReference type="EMBL" id="AWR98687.1"/>
    </source>
</evidence>
<reference evidence="1" key="1">
    <citation type="submission" date="2018-05" db="EMBL/GenBank/DDBJ databases">
        <title>Complete Genome Sequences of Extremely Thermoacidophilic, Metal-Mobilizing Type-Strain Members of the Archaeal Family Sulfolobaceae: Acidianus brierleyi DSM-1651T, Acidianus sulfidivorans DSM-18786T, Metallosphaera hakonensis DSM-7519T, and Metallosphaera prunae DSM-10039T.</title>
        <authorList>
            <person name="Counts J.A."/>
            <person name="Kelly R.M."/>
        </authorList>
    </citation>
    <scope>NUCLEOTIDE SEQUENCE [LARGE SCALE GENOMIC DNA]</scope>
    <source>
        <strain evidence="1">HO1-1</strain>
    </source>
</reference>
<dbReference type="AlphaFoldDB" id="A0A2U9IRT0"/>
<organism evidence="1 2">
    <name type="scientific">Metallosphaera hakonensis JCM 8857 = DSM 7519</name>
    <dbReference type="NCBI Taxonomy" id="1293036"/>
    <lineage>
        <taxon>Archaea</taxon>
        <taxon>Thermoproteota</taxon>
        <taxon>Thermoprotei</taxon>
        <taxon>Sulfolobales</taxon>
        <taxon>Sulfolobaceae</taxon>
        <taxon>Metallosphaera</taxon>
    </lineage>
</organism>
<proteinExistence type="predicted"/>
<sequence>MGVFYFSIKNYSLIFEIPRLTKLKVELLNSISICLTVLYTNYGFETIKYALSEIYKENHGCPLHGRLNLNLALENFVLLTVEV</sequence>
<evidence type="ECO:0000313" key="2">
    <source>
        <dbReference type="Proteomes" id="UP000247586"/>
    </source>
</evidence>